<dbReference type="InterPro" id="IPR005913">
    <property type="entry name" value="dTDP_dehydrorham_reduct"/>
</dbReference>
<dbReference type="InterPro" id="IPR029903">
    <property type="entry name" value="RmlD-like-bd"/>
</dbReference>
<dbReference type="EC" id="1.1.1.133" evidence="2"/>
<comment type="caution">
    <text evidence="4">The sequence shown here is derived from an EMBL/GenBank/DDBJ whole genome shotgun (WGS) entry which is preliminary data.</text>
</comment>
<keyword evidence="2" id="KW-0521">NADP</keyword>
<feature type="domain" description="RmlD-like substrate binding" evidence="3">
    <location>
        <begin position="15"/>
        <end position="294"/>
    </location>
</feature>
<dbReference type="AlphaFoldDB" id="A0A918UWN5"/>
<dbReference type="GO" id="GO:0005829">
    <property type="term" value="C:cytosol"/>
    <property type="evidence" value="ECO:0007669"/>
    <property type="project" value="TreeGrafter"/>
</dbReference>
<dbReference type="GO" id="GO:0019305">
    <property type="term" value="P:dTDP-rhamnose biosynthetic process"/>
    <property type="evidence" value="ECO:0007669"/>
    <property type="project" value="TreeGrafter"/>
</dbReference>
<dbReference type="Pfam" id="PF04321">
    <property type="entry name" value="RmlD_sub_bind"/>
    <property type="match status" value="1"/>
</dbReference>
<dbReference type="CDD" id="cd05254">
    <property type="entry name" value="dTDP_HR_like_SDR_e"/>
    <property type="match status" value="1"/>
</dbReference>
<dbReference type="SUPFAM" id="SSF51735">
    <property type="entry name" value="NAD(P)-binding Rossmann-fold domains"/>
    <property type="match status" value="1"/>
</dbReference>
<organism evidence="4 5">
    <name type="scientific">Streptomyces inusitatus</name>
    <dbReference type="NCBI Taxonomy" id="68221"/>
    <lineage>
        <taxon>Bacteria</taxon>
        <taxon>Bacillati</taxon>
        <taxon>Actinomycetota</taxon>
        <taxon>Actinomycetes</taxon>
        <taxon>Kitasatosporales</taxon>
        <taxon>Streptomycetaceae</taxon>
        <taxon>Streptomyces</taxon>
    </lineage>
</organism>
<dbReference type="NCBIfam" id="TIGR01214">
    <property type="entry name" value="rmlD"/>
    <property type="match status" value="1"/>
</dbReference>
<dbReference type="PANTHER" id="PTHR10491:SF4">
    <property type="entry name" value="METHIONINE ADENOSYLTRANSFERASE 2 SUBUNIT BETA"/>
    <property type="match status" value="1"/>
</dbReference>
<evidence type="ECO:0000256" key="1">
    <source>
        <dbReference type="ARBA" id="ARBA00010944"/>
    </source>
</evidence>
<keyword evidence="5" id="KW-1185">Reference proteome</keyword>
<dbReference type="Gene3D" id="3.90.25.10">
    <property type="entry name" value="UDP-galactose 4-epimerase, domain 1"/>
    <property type="match status" value="1"/>
</dbReference>
<dbReference type="EMBL" id="BMWG01000010">
    <property type="protein sequence ID" value="GGZ38539.1"/>
    <property type="molecule type" value="Genomic_DNA"/>
</dbReference>
<sequence length="315" mass="32650">MTGADAGADARTAWLVTGAGGMLGRDVLAELAADPRAEVTGRTRGELDITDPRAVRAAVAAHRVVVNCAAWTDVDGAEADEAAATAVNGTGTGHLARACAETGAVLLHVSTDYVLPGGAGRPYAEDAPTGPLNAYGRGKLLGERMVAELLPRTGYTVRTAWLYGAHGRSFVATMLELARVRATVDVVADQYGQPTWSAALARQLAGLGRAALAGRAPAGVYHGTAAGRTSWYGLAREVYRLSGLDPERLRPVGSAAFPRPAARPVYGVLGHGGWVRAGVSRQPDWRDELAAALELPRFAEPAAAARAAALTLSRG</sequence>
<evidence type="ECO:0000313" key="4">
    <source>
        <dbReference type="EMBL" id="GGZ38539.1"/>
    </source>
</evidence>
<dbReference type="RefSeq" id="WP_190124109.1">
    <property type="nucleotide sequence ID" value="NZ_BMWG01000010.1"/>
</dbReference>
<dbReference type="GO" id="GO:0008831">
    <property type="term" value="F:dTDP-4-dehydrorhamnose reductase activity"/>
    <property type="evidence" value="ECO:0007669"/>
    <property type="project" value="UniProtKB-EC"/>
</dbReference>
<name>A0A918UWN5_9ACTN</name>
<reference evidence="4" key="2">
    <citation type="submission" date="2020-09" db="EMBL/GenBank/DDBJ databases">
        <authorList>
            <person name="Sun Q."/>
            <person name="Ohkuma M."/>
        </authorList>
    </citation>
    <scope>NUCLEOTIDE SEQUENCE</scope>
    <source>
        <strain evidence="4">JCM 4988</strain>
    </source>
</reference>
<gene>
    <name evidence="4" type="primary">rmlD</name>
    <name evidence="4" type="ORF">GCM10010387_35830</name>
</gene>
<dbReference type="Proteomes" id="UP000630936">
    <property type="component" value="Unassembled WGS sequence"/>
</dbReference>
<accession>A0A918UWN5</accession>
<comment type="pathway">
    <text evidence="2">Carbohydrate biosynthesis; dTDP-L-rhamnose biosynthesis.</text>
</comment>
<dbReference type="PANTHER" id="PTHR10491">
    <property type="entry name" value="DTDP-4-DEHYDRORHAMNOSE REDUCTASE"/>
    <property type="match status" value="1"/>
</dbReference>
<reference evidence="4" key="1">
    <citation type="journal article" date="2014" name="Int. J. Syst. Evol. Microbiol.">
        <title>Complete genome sequence of Corynebacterium casei LMG S-19264T (=DSM 44701T), isolated from a smear-ripened cheese.</title>
        <authorList>
            <consortium name="US DOE Joint Genome Institute (JGI-PGF)"/>
            <person name="Walter F."/>
            <person name="Albersmeier A."/>
            <person name="Kalinowski J."/>
            <person name="Ruckert C."/>
        </authorList>
    </citation>
    <scope>NUCLEOTIDE SEQUENCE</scope>
    <source>
        <strain evidence="4">JCM 4988</strain>
    </source>
</reference>
<comment type="similarity">
    <text evidence="1 2">Belongs to the dTDP-4-dehydrorhamnose reductase family.</text>
</comment>
<keyword evidence="2" id="KW-0560">Oxidoreductase</keyword>
<protein>
    <recommendedName>
        <fullName evidence="2">dTDP-4-dehydrorhamnose reductase</fullName>
        <ecNumber evidence="2">1.1.1.133</ecNumber>
    </recommendedName>
</protein>
<dbReference type="InterPro" id="IPR036291">
    <property type="entry name" value="NAD(P)-bd_dom_sf"/>
</dbReference>
<evidence type="ECO:0000313" key="5">
    <source>
        <dbReference type="Proteomes" id="UP000630936"/>
    </source>
</evidence>
<dbReference type="Gene3D" id="3.40.50.720">
    <property type="entry name" value="NAD(P)-binding Rossmann-like Domain"/>
    <property type="match status" value="1"/>
</dbReference>
<evidence type="ECO:0000256" key="2">
    <source>
        <dbReference type="RuleBase" id="RU364082"/>
    </source>
</evidence>
<comment type="function">
    <text evidence="2">Catalyzes the reduction of dTDP-6-deoxy-L-lyxo-4-hexulose to yield dTDP-L-rhamnose.</text>
</comment>
<proteinExistence type="inferred from homology"/>
<evidence type="ECO:0000259" key="3">
    <source>
        <dbReference type="Pfam" id="PF04321"/>
    </source>
</evidence>